<dbReference type="AlphaFoldDB" id="M4HXU5"/>
<keyword evidence="1" id="KW-0929">Antimicrobial</keyword>
<sequence length="123" mass="13566">MTSSTSRASVFPLVCFLLIASASARPQLGDILGSLVTTFVENAVKTTETTILDNYCLLSRSPYLKKLEVHYRAELKCPGWTTIVGKGRDHTNPTNSELDAIKDFIRQALEKGLVTDEEAAQYL</sequence>
<evidence type="ECO:0000256" key="3">
    <source>
        <dbReference type="SAM" id="SignalP"/>
    </source>
</evidence>
<organism evidence="4">
    <name type="scientific">Penaeus chinensis</name>
    <name type="common">Fleshy prawn</name>
    <name type="synonym">Fenneropenaeus chinensis</name>
    <dbReference type="NCBI Taxonomy" id="139456"/>
    <lineage>
        <taxon>Eukaryota</taxon>
        <taxon>Metazoa</taxon>
        <taxon>Ecdysozoa</taxon>
        <taxon>Arthropoda</taxon>
        <taxon>Crustacea</taxon>
        <taxon>Multicrustacea</taxon>
        <taxon>Malacostraca</taxon>
        <taxon>Eumalacostraca</taxon>
        <taxon>Eucarida</taxon>
        <taxon>Decapoda</taxon>
        <taxon>Dendrobranchiata</taxon>
        <taxon>Penaeoidea</taxon>
        <taxon>Penaeidae</taxon>
        <taxon>Penaeus</taxon>
    </lineage>
</organism>
<dbReference type="Gene3D" id="3.30.160.320">
    <property type="match status" value="1"/>
</dbReference>
<dbReference type="Pfam" id="PF11630">
    <property type="entry name" value="Anti-LPS-SCYG"/>
    <property type="match status" value="1"/>
</dbReference>
<dbReference type="OrthoDB" id="6355162at2759"/>
<dbReference type="InterPro" id="IPR024509">
    <property type="entry name" value="Anti-LPS_factor/Scygonadin"/>
</dbReference>
<reference evidence="4" key="1">
    <citation type="journal article" date="2013" name="PLoS ONE">
        <title>Transcriptome Analysis on Chinese Shrimp Fenneropenaeus chinensis during WSSV Acute Infection.</title>
        <authorList>
            <person name="Li S."/>
            <person name="Zhang X."/>
            <person name="Sun Z."/>
            <person name="Li F."/>
            <person name="Xiang J."/>
        </authorList>
    </citation>
    <scope>NUCLEOTIDE SEQUENCE</scope>
</reference>
<evidence type="ECO:0000256" key="2">
    <source>
        <dbReference type="ARBA" id="ARBA00023022"/>
    </source>
</evidence>
<proteinExistence type="evidence at transcript level"/>
<name>M4HXU5_PENCE</name>
<dbReference type="InterPro" id="IPR038539">
    <property type="entry name" value="Anti-LPS_factor/Scygonadin_sf"/>
</dbReference>
<feature type="chain" id="PRO_5004053971" evidence="3">
    <location>
        <begin position="25"/>
        <end position="123"/>
    </location>
</feature>
<gene>
    <name evidence="4" type="primary">ALF5</name>
</gene>
<dbReference type="EMBL" id="JX853778">
    <property type="protein sequence ID" value="AFU61128.1"/>
    <property type="molecule type" value="mRNA"/>
</dbReference>
<evidence type="ECO:0000313" key="4">
    <source>
        <dbReference type="EMBL" id="AFU61128.1"/>
    </source>
</evidence>
<dbReference type="GO" id="GO:0042742">
    <property type="term" value="P:defense response to bacterium"/>
    <property type="evidence" value="ECO:0007669"/>
    <property type="project" value="UniProtKB-KW"/>
</dbReference>
<evidence type="ECO:0000256" key="1">
    <source>
        <dbReference type="ARBA" id="ARBA00022529"/>
    </source>
</evidence>
<feature type="signal peptide" evidence="3">
    <location>
        <begin position="1"/>
        <end position="24"/>
    </location>
</feature>
<keyword evidence="2" id="KW-0044">Antibiotic</keyword>
<protein>
    <submittedName>
        <fullName evidence="4">Antilipopolysaccharide factor isoform 5</fullName>
    </submittedName>
</protein>
<accession>M4HXU5</accession>
<keyword evidence="3" id="KW-0732">Signal</keyword>